<dbReference type="InterPro" id="IPR008333">
    <property type="entry name" value="Cbr1-like_FAD-bd_dom"/>
</dbReference>
<dbReference type="InterPro" id="IPR006058">
    <property type="entry name" value="2Fe2S_fd_BS"/>
</dbReference>
<feature type="domain" description="2Fe-2S ferredoxin-type" evidence="1">
    <location>
        <begin position="589"/>
        <end position="676"/>
    </location>
</feature>
<dbReference type="PROSITE" id="PS51384">
    <property type="entry name" value="FAD_FR"/>
    <property type="match status" value="1"/>
</dbReference>
<dbReference type="InterPro" id="IPR012349">
    <property type="entry name" value="Split_barrel_FMN-bd"/>
</dbReference>
<dbReference type="CDD" id="cd00207">
    <property type="entry name" value="fer2"/>
    <property type="match status" value="1"/>
</dbReference>
<reference evidence="3 4" key="1">
    <citation type="submission" date="2016-10" db="EMBL/GenBank/DDBJ databases">
        <title>Comparative genome analysis of multiple Pseudomonas spp. focuses on biocontrol and plant growth promoting traits.</title>
        <authorList>
            <person name="Tao X.-Y."/>
            <person name="Taylor C.G."/>
        </authorList>
    </citation>
    <scope>NUCLEOTIDE SEQUENCE [LARGE SCALE GENOMIC DNA]</scope>
    <source>
        <strain evidence="3 4">48C10</strain>
    </source>
</reference>
<dbReference type="EMBL" id="MOBN01000018">
    <property type="protein sequence ID" value="RON28040.1"/>
    <property type="molecule type" value="Genomic_DNA"/>
</dbReference>
<dbReference type="Gene3D" id="2.30.110.10">
    <property type="entry name" value="Electron Transport, Fmn-binding Protein, Chain A"/>
    <property type="match status" value="1"/>
</dbReference>
<dbReference type="InterPro" id="IPR001041">
    <property type="entry name" value="2Fe-2S_ferredoxin-type"/>
</dbReference>
<dbReference type="InterPro" id="IPR001433">
    <property type="entry name" value="OxRdtase_FAD/NAD-bd"/>
</dbReference>
<dbReference type="Pfam" id="PF00175">
    <property type="entry name" value="NAD_binding_1"/>
    <property type="match status" value="1"/>
</dbReference>
<dbReference type="Pfam" id="PF00111">
    <property type="entry name" value="Fer2"/>
    <property type="match status" value="1"/>
</dbReference>
<feature type="domain" description="FAD-binding FR-type" evidence="2">
    <location>
        <begin position="321"/>
        <end position="422"/>
    </location>
</feature>
<accession>A0A423IRL3</accession>
<dbReference type="RefSeq" id="WP_123720112.1">
    <property type="nucleotide sequence ID" value="NZ_MOBN01000018.1"/>
</dbReference>
<dbReference type="InterPro" id="IPR012675">
    <property type="entry name" value="Beta-grasp_dom_sf"/>
</dbReference>
<comment type="caution">
    <text evidence="3">The sequence shown here is derived from an EMBL/GenBank/DDBJ whole genome shotgun (WGS) entry which is preliminary data.</text>
</comment>
<dbReference type="Pfam" id="PF00970">
    <property type="entry name" value="FAD_binding_6"/>
    <property type="match status" value="1"/>
</dbReference>
<proteinExistence type="predicted"/>
<sequence length="676" mass="74287">MERSPWHAGEKQLQAQVGVAERMDALGRRVIRSEMPDQHRAFYQQLPFMLYGAVDADGNPWASILEGAPGFAHSPEPTLLQFGSLPGSDDPAQLQDGAAIGLLGIELHTRRRNRLNGRVGAVTAGGFEVKVEQSFGNCPQYIQLRQFRSVPLADPATRIAQHLHGLDDAAKAMIAGADTFFVASYVDVDGQRSVDVSHRGGQAGFVQVEGNRLTIPDFAGNLFFNTLGNLLINPRAGLLFIDFDSGDLLHLSGRTQVILEGPQVEAFQGAERLWTFEVERVVRRPAALALRWRFDGVSPTSLLTGTWAQANARLQAQALGDRWRPLRVTRIEQESHNIRSIYLEPADGAGLPVFQAGQHLPLRFNIGGEVHIRTYSLSSAPSDDFFRISVKRDGLVSSHLHELIRVGDLLEARAPQGHFTVAPNERRSLVLLAAGVGITPLLSMVREVVYQGLRTRRIRPTWFFQSSRTLADQPFRPELDRLLDGLGDVVRVLRLLSQPEPDAREGEDYDLTGRIDADLLKTILEVEDYDQVDFVLCGPGSFTQGLYDSLRDLDIRDSRIHAETFGPSTLRRKPDPDAVVIEQPPAATVSVPVVFQRSAKEARWQPDGGSLLELAESRGLRPEFSCRGGSCGTCKTRLISGEVNYPQPPAEVPGAGEVLICCAVPAQGSQPLVLDL</sequence>
<dbReference type="CDD" id="cd06184">
    <property type="entry name" value="flavohem_like_fad_nad_binding"/>
    <property type="match status" value="1"/>
</dbReference>
<gene>
    <name evidence="3" type="ORF">BK663_08465</name>
</gene>
<dbReference type="SUPFAM" id="SSF50475">
    <property type="entry name" value="FMN-binding split barrel"/>
    <property type="match status" value="2"/>
</dbReference>
<dbReference type="InterPro" id="IPR017938">
    <property type="entry name" value="Riboflavin_synthase-like_b-brl"/>
</dbReference>
<dbReference type="Proteomes" id="UP000284168">
    <property type="component" value="Unassembled WGS sequence"/>
</dbReference>
<dbReference type="SUPFAM" id="SSF54292">
    <property type="entry name" value="2Fe-2S ferredoxin-like"/>
    <property type="match status" value="1"/>
</dbReference>
<dbReference type="AlphaFoldDB" id="A0A423IRL3"/>
<dbReference type="GO" id="GO:0051537">
    <property type="term" value="F:2 iron, 2 sulfur cluster binding"/>
    <property type="evidence" value="ECO:0007669"/>
    <property type="project" value="InterPro"/>
</dbReference>
<dbReference type="SUPFAM" id="SSF52343">
    <property type="entry name" value="Ferredoxin reductase-like, C-terminal NADP-linked domain"/>
    <property type="match status" value="1"/>
</dbReference>
<dbReference type="PROSITE" id="PS51085">
    <property type="entry name" value="2FE2S_FER_2"/>
    <property type="match status" value="1"/>
</dbReference>
<dbReference type="Gene3D" id="3.10.20.30">
    <property type="match status" value="1"/>
</dbReference>
<organism evidence="3 4">
    <name type="scientific">Pseudomonas lini</name>
    <dbReference type="NCBI Taxonomy" id="163011"/>
    <lineage>
        <taxon>Bacteria</taxon>
        <taxon>Pseudomonadati</taxon>
        <taxon>Pseudomonadota</taxon>
        <taxon>Gammaproteobacteria</taxon>
        <taxon>Pseudomonadales</taxon>
        <taxon>Pseudomonadaceae</taxon>
        <taxon>Pseudomonas</taxon>
    </lineage>
</organism>
<dbReference type="GO" id="GO:0016491">
    <property type="term" value="F:oxidoreductase activity"/>
    <property type="evidence" value="ECO:0007669"/>
    <property type="project" value="InterPro"/>
</dbReference>
<evidence type="ECO:0000259" key="1">
    <source>
        <dbReference type="PROSITE" id="PS51085"/>
    </source>
</evidence>
<dbReference type="SUPFAM" id="SSF63380">
    <property type="entry name" value="Riboflavin synthase domain-like"/>
    <property type="match status" value="1"/>
</dbReference>
<protein>
    <submittedName>
        <fullName evidence="3">FAD-binding oxidoreductase</fullName>
    </submittedName>
</protein>
<dbReference type="InterPro" id="IPR039261">
    <property type="entry name" value="FNR_nucleotide-bd"/>
</dbReference>
<name>A0A423IRL3_9PSED</name>
<dbReference type="Gene3D" id="3.40.50.80">
    <property type="entry name" value="Nucleotide-binding domain of ferredoxin-NADP reductase (FNR) module"/>
    <property type="match status" value="1"/>
</dbReference>
<dbReference type="PANTHER" id="PTHR42815">
    <property type="entry name" value="FAD-BINDING, PUTATIVE (AFU_ORTHOLOGUE AFUA_6G07600)-RELATED"/>
    <property type="match status" value="1"/>
</dbReference>
<dbReference type="Gene3D" id="2.40.30.10">
    <property type="entry name" value="Translation factors"/>
    <property type="match status" value="1"/>
</dbReference>
<dbReference type="InterPro" id="IPR017927">
    <property type="entry name" value="FAD-bd_FR_type"/>
</dbReference>
<dbReference type="PRINTS" id="PR00409">
    <property type="entry name" value="PHDIOXRDTASE"/>
</dbReference>
<evidence type="ECO:0000313" key="4">
    <source>
        <dbReference type="Proteomes" id="UP000284168"/>
    </source>
</evidence>
<dbReference type="PROSITE" id="PS00197">
    <property type="entry name" value="2FE2S_FER_1"/>
    <property type="match status" value="1"/>
</dbReference>
<evidence type="ECO:0000259" key="2">
    <source>
        <dbReference type="PROSITE" id="PS51384"/>
    </source>
</evidence>
<dbReference type="PANTHER" id="PTHR42815:SF2">
    <property type="entry name" value="FAD-BINDING, PUTATIVE (AFU_ORTHOLOGUE AFUA_6G07600)-RELATED"/>
    <property type="match status" value="1"/>
</dbReference>
<dbReference type="InterPro" id="IPR036010">
    <property type="entry name" value="2Fe-2S_ferredoxin-like_sf"/>
</dbReference>
<evidence type="ECO:0000313" key="3">
    <source>
        <dbReference type="EMBL" id="RON28040.1"/>
    </source>
</evidence>